<evidence type="ECO:0000313" key="1">
    <source>
        <dbReference type="EMBL" id="MER2492430.1"/>
    </source>
</evidence>
<comment type="caution">
    <text evidence="1">The sequence shown here is derived from an EMBL/GenBank/DDBJ whole genome shotgun (WGS) entry which is preliminary data.</text>
</comment>
<reference evidence="1 2" key="1">
    <citation type="submission" date="2024-06" db="EMBL/GenBank/DDBJ databases">
        <authorList>
            <person name="Chen R.Y."/>
        </authorList>
    </citation>
    <scope>NUCLEOTIDE SEQUENCE [LARGE SCALE GENOMIC DNA]</scope>
    <source>
        <strain evidence="1 2">D2</strain>
    </source>
</reference>
<name>A0ABV1RHL8_9ALTE</name>
<protein>
    <submittedName>
        <fullName evidence="1">Uncharacterized protein</fullName>
    </submittedName>
</protein>
<dbReference type="Proteomes" id="UP001467690">
    <property type="component" value="Unassembled WGS sequence"/>
</dbReference>
<dbReference type="EMBL" id="JBELOE010000211">
    <property type="protein sequence ID" value="MER2492430.1"/>
    <property type="molecule type" value="Genomic_DNA"/>
</dbReference>
<evidence type="ECO:0000313" key="2">
    <source>
        <dbReference type="Proteomes" id="UP001467690"/>
    </source>
</evidence>
<dbReference type="RefSeq" id="WP_350401947.1">
    <property type="nucleotide sequence ID" value="NZ_JBELOE010000211.1"/>
</dbReference>
<gene>
    <name evidence="1" type="ORF">ABS311_11115</name>
</gene>
<organism evidence="1 2">
    <name type="scientific">Catenovulum sediminis</name>
    <dbReference type="NCBI Taxonomy" id="1740262"/>
    <lineage>
        <taxon>Bacteria</taxon>
        <taxon>Pseudomonadati</taxon>
        <taxon>Pseudomonadota</taxon>
        <taxon>Gammaproteobacteria</taxon>
        <taxon>Alteromonadales</taxon>
        <taxon>Alteromonadaceae</taxon>
        <taxon>Catenovulum</taxon>
    </lineage>
</organism>
<keyword evidence="2" id="KW-1185">Reference proteome</keyword>
<proteinExistence type="predicted"/>
<accession>A0ABV1RHL8</accession>
<sequence length="91" mass="10726">MKHARYYRHDVRASKNKHTLYLGTAEKVYTTTGNRHSFEYKFYIGNIVITESTNNSQSQENYLHKNHLGSLVTKEGILHWVILHHTRSILK</sequence>